<dbReference type="PROSITE" id="PS00062">
    <property type="entry name" value="ALDOKETO_REDUCTASE_2"/>
    <property type="match status" value="1"/>
</dbReference>
<feature type="domain" description="NADP-dependent oxidoreductase" evidence="6">
    <location>
        <begin position="30"/>
        <end position="300"/>
    </location>
</feature>
<dbReference type="FunFam" id="3.20.20.100:FF:000014">
    <property type="entry name" value="NAD(P)-linked oxidoreductase superfamily protein"/>
    <property type="match status" value="1"/>
</dbReference>
<reference evidence="7 9" key="1">
    <citation type="journal article" date="2012" name="Nat. Biotechnol.">
        <title>Reference genome sequence of the model plant Setaria.</title>
        <authorList>
            <person name="Bennetzen J.L."/>
            <person name="Schmutz J."/>
            <person name="Wang H."/>
            <person name="Percifield R."/>
            <person name="Hawkins J."/>
            <person name="Pontaroli A.C."/>
            <person name="Estep M."/>
            <person name="Feng L."/>
            <person name="Vaughn J.N."/>
            <person name="Grimwood J."/>
            <person name="Jenkins J."/>
            <person name="Barry K."/>
            <person name="Lindquist E."/>
            <person name="Hellsten U."/>
            <person name="Deshpande S."/>
            <person name="Wang X."/>
            <person name="Wu X."/>
            <person name="Mitros T."/>
            <person name="Triplett J."/>
            <person name="Yang X."/>
            <person name="Ye C.Y."/>
            <person name="Mauro-Herrera M."/>
            <person name="Wang L."/>
            <person name="Li P."/>
            <person name="Sharma M."/>
            <person name="Sharma R."/>
            <person name="Ronald P.C."/>
            <person name="Panaud O."/>
            <person name="Kellogg E.A."/>
            <person name="Brutnell T.P."/>
            <person name="Doust A.N."/>
            <person name="Tuskan G.A."/>
            <person name="Rokhsar D."/>
            <person name="Devos K.M."/>
        </authorList>
    </citation>
    <scope>NUCLEOTIDE SEQUENCE [LARGE SCALE GENOMIC DNA]</scope>
    <source>
        <strain evidence="9">cv. Yugu1</strain>
        <strain evidence="7">Yugu1</strain>
    </source>
</reference>
<dbReference type="EMBL" id="AGNK02004365">
    <property type="status" value="NOT_ANNOTATED_CDS"/>
    <property type="molecule type" value="Genomic_DNA"/>
</dbReference>
<dbReference type="InterPro" id="IPR036812">
    <property type="entry name" value="NAD(P)_OxRdtase_dom_sf"/>
</dbReference>
<dbReference type="EnsemblPlants" id="KQK97464">
    <property type="protein sequence ID" value="KQK97464"/>
    <property type="gene ID" value="SETIT_010558mg"/>
</dbReference>
<evidence type="ECO:0000313" key="9">
    <source>
        <dbReference type="Proteomes" id="UP000004995"/>
    </source>
</evidence>
<feature type="active site" description="Proton donor" evidence="3">
    <location>
        <position position="65"/>
    </location>
</feature>
<evidence type="ECO:0000256" key="5">
    <source>
        <dbReference type="PIRSR" id="PIRSR000097-3"/>
    </source>
</evidence>
<dbReference type="Proteomes" id="UP000004995">
    <property type="component" value="Unassembled WGS sequence"/>
</dbReference>
<dbReference type="eggNOG" id="KOG1577">
    <property type="taxonomic scope" value="Eukaryota"/>
</dbReference>
<dbReference type="PIRSF" id="PIRSF000097">
    <property type="entry name" value="AKR"/>
    <property type="match status" value="1"/>
</dbReference>
<dbReference type="PRINTS" id="PR00069">
    <property type="entry name" value="ALDKETRDTASE"/>
</dbReference>
<dbReference type="EMBL" id="CM003534">
    <property type="protein sequence ID" value="RCV33841.1"/>
    <property type="molecule type" value="Genomic_DNA"/>
</dbReference>
<dbReference type="Gene3D" id="3.20.20.100">
    <property type="entry name" value="NADP-dependent oxidoreductase domain"/>
    <property type="match status" value="1"/>
</dbReference>
<dbReference type="STRING" id="4555.K3Y8L6"/>
<dbReference type="InterPro" id="IPR020471">
    <property type="entry name" value="AKR"/>
</dbReference>
<evidence type="ECO:0000256" key="3">
    <source>
        <dbReference type="PIRSR" id="PIRSR000097-1"/>
    </source>
</evidence>
<dbReference type="OrthoDB" id="416253at2759"/>
<organism evidence="8 9">
    <name type="scientific">Setaria italica</name>
    <name type="common">Foxtail millet</name>
    <name type="synonym">Panicum italicum</name>
    <dbReference type="NCBI Taxonomy" id="4555"/>
    <lineage>
        <taxon>Eukaryota</taxon>
        <taxon>Viridiplantae</taxon>
        <taxon>Streptophyta</taxon>
        <taxon>Embryophyta</taxon>
        <taxon>Tracheophyta</taxon>
        <taxon>Spermatophyta</taxon>
        <taxon>Magnoliopsida</taxon>
        <taxon>Liliopsida</taxon>
        <taxon>Poales</taxon>
        <taxon>Poaceae</taxon>
        <taxon>PACMAD clade</taxon>
        <taxon>Panicoideae</taxon>
        <taxon>Panicodae</taxon>
        <taxon>Paniceae</taxon>
        <taxon>Cenchrinae</taxon>
        <taxon>Setaria</taxon>
    </lineage>
</organism>
<accession>K3Y8L6</accession>
<keyword evidence="9" id="KW-1185">Reference proteome</keyword>
<dbReference type="GO" id="GO:0004032">
    <property type="term" value="F:aldose reductase (NADPH) activity"/>
    <property type="evidence" value="ECO:0000318"/>
    <property type="project" value="GO_Central"/>
</dbReference>
<evidence type="ECO:0000259" key="6">
    <source>
        <dbReference type="Pfam" id="PF00248"/>
    </source>
</evidence>
<dbReference type="PANTHER" id="PTHR11732">
    <property type="entry name" value="ALDO/KETO REDUCTASE"/>
    <property type="match status" value="1"/>
</dbReference>
<evidence type="ECO:0000313" key="7">
    <source>
        <dbReference type="EMBL" id="RCV33841.1"/>
    </source>
</evidence>
<dbReference type="InterPro" id="IPR044497">
    <property type="entry name" value="AKR4A/B"/>
</dbReference>
<keyword evidence="2" id="KW-0560">Oxidoreductase</keyword>
<gene>
    <name evidence="8" type="primary">LOC101776682</name>
    <name evidence="7" type="ORF">SETIT_7G115300v2</name>
</gene>
<dbReference type="InterPro" id="IPR023210">
    <property type="entry name" value="NADP_OxRdtase_dom"/>
</dbReference>
<dbReference type="RefSeq" id="XP_004975762.1">
    <property type="nucleotide sequence ID" value="XM_004975705.4"/>
</dbReference>
<dbReference type="Gramene" id="KQK97464">
    <property type="protein sequence ID" value="KQK97464"/>
    <property type="gene ID" value="SETIT_010558mg"/>
</dbReference>
<dbReference type="SUPFAM" id="SSF51430">
    <property type="entry name" value="NAD(P)-linked oxidoreductase"/>
    <property type="match status" value="1"/>
</dbReference>
<dbReference type="CDD" id="cd19124">
    <property type="entry name" value="AKR_AKR4A_4B"/>
    <property type="match status" value="1"/>
</dbReference>
<dbReference type="GO" id="GO:0019290">
    <property type="term" value="P:siderophore biosynthetic process"/>
    <property type="evidence" value="ECO:0007669"/>
    <property type="project" value="UniProtKB-ARBA"/>
</dbReference>
<dbReference type="PROSITE" id="PS00063">
    <property type="entry name" value="ALDOKETO_REDUCTASE_3"/>
    <property type="match status" value="1"/>
</dbReference>
<dbReference type="InterPro" id="IPR018170">
    <property type="entry name" value="Aldo/ket_reductase_CS"/>
</dbReference>
<name>K3Y8L6_SETIT</name>
<dbReference type="GeneID" id="101776682"/>
<dbReference type="GO" id="GO:0033707">
    <property type="term" value="F:3''-deamino-3''-oxonicotianamine reductase activity"/>
    <property type="evidence" value="ECO:0007669"/>
    <property type="project" value="UniProtKB-ARBA"/>
</dbReference>
<feature type="site" description="Lowers pKa of active site Tyr" evidence="5">
    <location>
        <position position="95"/>
    </location>
</feature>
<reference evidence="7" key="2">
    <citation type="submission" date="2015-07" db="EMBL/GenBank/DDBJ databases">
        <authorList>
            <person name="Noorani M."/>
        </authorList>
    </citation>
    <scope>NUCLEOTIDE SEQUENCE</scope>
    <source>
        <strain evidence="7">Yugu1</strain>
    </source>
</reference>
<feature type="binding site" evidence="4">
    <location>
        <position position="128"/>
    </location>
    <ligand>
        <name>substrate</name>
    </ligand>
</feature>
<protein>
    <recommendedName>
        <fullName evidence="6">NADP-dependent oxidoreductase domain-containing protein</fullName>
    </recommendedName>
</protein>
<reference evidence="8" key="3">
    <citation type="submission" date="2018-08" db="UniProtKB">
        <authorList>
            <consortium name="EnsemblPlants"/>
        </authorList>
    </citation>
    <scope>IDENTIFICATION</scope>
    <source>
        <strain evidence="8">Yugu1</strain>
    </source>
</reference>
<evidence type="ECO:0000256" key="1">
    <source>
        <dbReference type="ARBA" id="ARBA00007905"/>
    </source>
</evidence>
<sequence>MASTAAAAAAAAMVPKVALRSGNATPMPAVGMGTASFPLVPEATKNAVLAAIEVGYRHFDTASMYGTEKPLGEAVAEAVRRGLLQSREELFVTSKLWCTQNHPDLVLPSLRETLKNLQMEYLDLYLIHWPVSIKPMPITSRNKKEDAVPFDVEGVWRAMEECQRLGLAKAIGVSNFTTRHLDKLLAVATIPPAVNQVELNPAWQQRTLRAYCAEKGIHVAAYSPLGGQNWDGTGRNAVLESDALAGIAKARGKTVAQVALRWIYEQGVTSIVKSYNKERLKQNLEIFDWELTDEDQLKISQIPQKKIFEASDMFSQEGEFRSVDPADLDIVEE</sequence>
<proteinExistence type="inferred from homology"/>
<dbReference type="AlphaFoldDB" id="K3Y8L6"/>
<dbReference type="PROSITE" id="PS00798">
    <property type="entry name" value="ALDOKETO_REDUCTASE_1"/>
    <property type="match status" value="1"/>
</dbReference>
<evidence type="ECO:0000256" key="4">
    <source>
        <dbReference type="PIRSR" id="PIRSR000097-2"/>
    </source>
</evidence>
<dbReference type="GO" id="GO:0005829">
    <property type="term" value="C:cytosol"/>
    <property type="evidence" value="ECO:0000318"/>
    <property type="project" value="GO_Central"/>
</dbReference>
<dbReference type="ExpressionAtlas" id="K3Y8L6">
    <property type="expression patterns" value="baseline"/>
</dbReference>
<dbReference type="GO" id="GO:1990641">
    <property type="term" value="P:response to iron ion starvation"/>
    <property type="evidence" value="ECO:0007669"/>
    <property type="project" value="UniProtKB-ARBA"/>
</dbReference>
<evidence type="ECO:0000313" key="8">
    <source>
        <dbReference type="EnsemblPlants" id="KQK97464"/>
    </source>
</evidence>
<dbReference type="OMA" id="FMTMKAA"/>
<comment type="similarity">
    <text evidence="1">Belongs to the aldo/keto reductase family.</text>
</comment>
<dbReference type="Pfam" id="PF00248">
    <property type="entry name" value="Aldo_ket_red"/>
    <property type="match status" value="1"/>
</dbReference>
<evidence type="ECO:0000256" key="2">
    <source>
        <dbReference type="ARBA" id="ARBA00023002"/>
    </source>
</evidence>
<dbReference type="KEGG" id="sita:101776682"/>